<comment type="catalytic activity">
    <reaction evidence="1">
        <text>Hydrolysis of terminal non-reducing N-acetyl-D-hexosamine residues in N-acetyl-beta-D-hexosaminides.</text>
        <dbReference type="EC" id="3.2.1.52"/>
    </reaction>
</comment>
<keyword evidence="4 8" id="KW-0378">Hydrolase</keyword>
<dbReference type="GO" id="GO:0009254">
    <property type="term" value="P:peptidoglycan turnover"/>
    <property type="evidence" value="ECO:0007669"/>
    <property type="project" value="TreeGrafter"/>
</dbReference>
<dbReference type="Gene3D" id="3.20.20.300">
    <property type="entry name" value="Glycoside hydrolase, family 3, N-terminal domain"/>
    <property type="match status" value="1"/>
</dbReference>
<keyword evidence="5" id="KW-0326">Glycosidase</keyword>
<dbReference type="Proteomes" id="UP000244989">
    <property type="component" value="Unassembled WGS sequence"/>
</dbReference>
<dbReference type="EC" id="3.2.1.52" evidence="3"/>
<dbReference type="EMBL" id="QEEZ01000005">
    <property type="protein sequence ID" value="PWC02182.1"/>
    <property type="molecule type" value="Genomic_DNA"/>
</dbReference>
<evidence type="ECO:0000313" key="8">
    <source>
        <dbReference type="EMBL" id="PWC02182.1"/>
    </source>
</evidence>
<dbReference type="InterPro" id="IPR050226">
    <property type="entry name" value="NagZ_Beta-hexosaminidase"/>
</dbReference>
<evidence type="ECO:0000313" key="9">
    <source>
        <dbReference type="Proteomes" id="UP000244989"/>
    </source>
</evidence>
<dbReference type="InterPro" id="IPR001764">
    <property type="entry name" value="Glyco_hydro_3_N"/>
</dbReference>
<feature type="domain" description="Glycoside hydrolase family 3 N-terminal" evidence="7">
    <location>
        <begin position="64"/>
        <end position="380"/>
    </location>
</feature>
<evidence type="ECO:0000259" key="7">
    <source>
        <dbReference type="Pfam" id="PF00933"/>
    </source>
</evidence>
<dbReference type="KEGG" id="cyz:C3B44_10795"/>
<organism evidence="8 9">
    <name type="scientific">Corynebacterium yudongzhengii</name>
    <dbReference type="NCBI Taxonomy" id="2080740"/>
    <lineage>
        <taxon>Bacteria</taxon>
        <taxon>Bacillati</taxon>
        <taxon>Actinomycetota</taxon>
        <taxon>Actinomycetes</taxon>
        <taxon>Mycobacteriales</taxon>
        <taxon>Corynebacteriaceae</taxon>
        <taxon>Corynebacterium</taxon>
    </lineage>
</organism>
<sequence length="388" mass="41126">MTSRRRFLLATTAAAAGMAACSRPEEKPDDAHPSASTPPSTSSTEPAPPPSPEEIARQRVPADLRARIASLMHVGVRNADDARAKLAEGVGGLFVASWADPRLLYEPGRDLAALRHEAGHRFATSIDFEGGRVQRHQQVLGSFPSARELAATGDTDLVRDTGYTIGLSLRRHGVTVDFAPVLDIDVAALDVIGDRSFSPDPTVVGRFGAAFAEGLNSAGVAPVYKHFPGHGRASGDTHYTQAITPPLEELYSLDLPPFATALARRPAAVMMGHMVVPGLGADGLPSTLDGIAYQLLRTGDYPGGRKFSGLVYTDDLSGMRAISDIFSLPDAVTTAIEAGADQALWSSGAQVAEAIDAVQHAVESGRIPERRIDEAAHRLQLQLYWAGV</sequence>
<evidence type="ECO:0000256" key="5">
    <source>
        <dbReference type="ARBA" id="ARBA00023295"/>
    </source>
</evidence>
<protein>
    <recommendedName>
        <fullName evidence="3">beta-N-acetylhexosaminidase</fullName>
        <ecNumber evidence="3">3.2.1.52</ecNumber>
    </recommendedName>
</protein>
<evidence type="ECO:0000256" key="1">
    <source>
        <dbReference type="ARBA" id="ARBA00001231"/>
    </source>
</evidence>
<dbReference type="PROSITE" id="PS51318">
    <property type="entry name" value="TAT"/>
    <property type="match status" value="1"/>
</dbReference>
<evidence type="ECO:0000256" key="6">
    <source>
        <dbReference type="SAM" id="MobiDB-lite"/>
    </source>
</evidence>
<evidence type="ECO:0000256" key="3">
    <source>
        <dbReference type="ARBA" id="ARBA00012663"/>
    </source>
</evidence>
<feature type="compositionally biased region" description="Basic and acidic residues" evidence="6">
    <location>
        <begin position="23"/>
        <end position="32"/>
    </location>
</feature>
<dbReference type="PANTHER" id="PTHR30480:SF13">
    <property type="entry name" value="BETA-HEXOSAMINIDASE"/>
    <property type="match status" value="1"/>
</dbReference>
<keyword evidence="9" id="KW-1185">Reference proteome</keyword>
<evidence type="ECO:0000256" key="2">
    <source>
        <dbReference type="ARBA" id="ARBA00005336"/>
    </source>
</evidence>
<evidence type="ECO:0000256" key="4">
    <source>
        <dbReference type="ARBA" id="ARBA00022801"/>
    </source>
</evidence>
<proteinExistence type="inferred from homology"/>
<dbReference type="Pfam" id="PF00933">
    <property type="entry name" value="Glyco_hydro_3"/>
    <property type="match status" value="1"/>
</dbReference>
<dbReference type="PANTHER" id="PTHR30480">
    <property type="entry name" value="BETA-HEXOSAMINIDASE-RELATED"/>
    <property type="match status" value="1"/>
</dbReference>
<dbReference type="InterPro" id="IPR036962">
    <property type="entry name" value="Glyco_hydro_3_N_sf"/>
</dbReference>
<gene>
    <name evidence="8" type="ORF">DF222_03600</name>
</gene>
<dbReference type="InterPro" id="IPR006311">
    <property type="entry name" value="TAT_signal"/>
</dbReference>
<feature type="compositionally biased region" description="Low complexity" evidence="6">
    <location>
        <begin position="33"/>
        <end position="45"/>
    </location>
</feature>
<dbReference type="OrthoDB" id="9805821at2"/>
<accession>A0A2U1T873</accession>
<dbReference type="AlphaFoldDB" id="A0A2U1T873"/>
<dbReference type="InterPro" id="IPR017853">
    <property type="entry name" value="GH"/>
</dbReference>
<dbReference type="GO" id="GO:0004563">
    <property type="term" value="F:beta-N-acetylhexosaminidase activity"/>
    <property type="evidence" value="ECO:0007669"/>
    <property type="project" value="UniProtKB-EC"/>
</dbReference>
<reference evidence="9" key="1">
    <citation type="submission" date="2018-04" db="EMBL/GenBank/DDBJ databases">
        <authorList>
            <person name="Liu S."/>
            <person name="Wang Z."/>
            <person name="Li J."/>
        </authorList>
    </citation>
    <scope>NUCLEOTIDE SEQUENCE [LARGE SCALE GENOMIC DNA]</scope>
    <source>
        <strain evidence="9">2189</strain>
    </source>
</reference>
<comment type="caution">
    <text evidence="8">The sequence shown here is derived from an EMBL/GenBank/DDBJ whole genome shotgun (WGS) entry which is preliminary data.</text>
</comment>
<dbReference type="RefSeq" id="WP_108432366.1">
    <property type="nucleotide sequence ID" value="NZ_CP026947.1"/>
</dbReference>
<dbReference type="PROSITE" id="PS51257">
    <property type="entry name" value="PROKAR_LIPOPROTEIN"/>
    <property type="match status" value="1"/>
</dbReference>
<dbReference type="GO" id="GO:0005975">
    <property type="term" value="P:carbohydrate metabolic process"/>
    <property type="evidence" value="ECO:0007669"/>
    <property type="project" value="InterPro"/>
</dbReference>
<feature type="region of interest" description="Disordered" evidence="6">
    <location>
        <begin position="17"/>
        <end position="54"/>
    </location>
</feature>
<dbReference type="SUPFAM" id="SSF51445">
    <property type="entry name" value="(Trans)glycosidases"/>
    <property type="match status" value="1"/>
</dbReference>
<comment type="similarity">
    <text evidence="2">Belongs to the glycosyl hydrolase 3 family.</text>
</comment>
<name>A0A2U1T873_9CORY</name>